<dbReference type="Proteomes" id="UP001228171">
    <property type="component" value="Unassembled WGS sequence"/>
</dbReference>
<reference evidence="1 2" key="1">
    <citation type="submission" date="2023-08" db="EMBL/GenBank/DDBJ databases">
        <authorList>
            <person name="Kumar R."/>
        </authorList>
    </citation>
    <scope>NUCLEOTIDE SEQUENCE [LARGE SCALE GENOMIC DNA]</scope>
    <source>
        <strain evidence="1 2">LUR13</strain>
    </source>
</reference>
<sequence>MNELNKSESVALEILLQLIESQPTVNNLDKKANRYARTILSDNGYPNSNSDSKFIAAAFIGRDAESLKAQKLLPADLTATKTFEGNEFTLSNFTLNNKTYWFYYLDESIEDVLSKIVPVVLDFYNGHVL</sequence>
<proteinExistence type="predicted"/>
<evidence type="ECO:0000313" key="1">
    <source>
        <dbReference type="EMBL" id="MDP4544095.1"/>
    </source>
</evidence>
<protein>
    <submittedName>
        <fullName evidence="1">Uncharacterized protein</fullName>
    </submittedName>
</protein>
<keyword evidence="2" id="KW-1185">Reference proteome</keyword>
<dbReference type="RefSeq" id="WP_305935499.1">
    <property type="nucleotide sequence ID" value="NZ_DAMDIC010000021.1"/>
</dbReference>
<organism evidence="1 2">
    <name type="scientific">Psychrobacter faecalis</name>
    <dbReference type="NCBI Taxonomy" id="180588"/>
    <lineage>
        <taxon>Bacteria</taxon>
        <taxon>Pseudomonadati</taxon>
        <taxon>Pseudomonadota</taxon>
        <taxon>Gammaproteobacteria</taxon>
        <taxon>Moraxellales</taxon>
        <taxon>Moraxellaceae</taxon>
        <taxon>Psychrobacter</taxon>
    </lineage>
</organism>
<dbReference type="EMBL" id="JAVAJI010000003">
    <property type="protein sequence ID" value="MDP4544095.1"/>
    <property type="molecule type" value="Genomic_DNA"/>
</dbReference>
<accession>A0ABT9HFJ4</accession>
<evidence type="ECO:0000313" key="2">
    <source>
        <dbReference type="Proteomes" id="UP001228171"/>
    </source>
</evidence>
<gene>
    <name evidence="1" type="ORF">Q8P09_03255</name>
</gene>
<name>A0ABT9HFJ4_9GAMM</name>
<comment type="caution">
    <text evidence="1">The sequence shown here is derived from an EMBL/GenBank/DDBJ whole genome shotgun (WGS) entry which is preliminary data.</text>
</comment>